<protein>
    <recommendedName>
        <fullName evidence="3">Saccharopine dehydrogenase NADP binding domain-containing protein</fullName>
    </recommendedName>
</protein>
<evidence type="ECO:0000256" key="2">
    <source>
        <dbReference type="SAM" id="MobiDB-lite"/>
    </source>
</evidence>
<dbReference type="Gramene" id="Psat03G0604800-T1">
    <property type="protein sequence ID" value="KAI5432152.1"/>
    <property type="gene ID" value="KIW84_036048"/>
</dbReference>
<accession>A0A9D4Y3K5</accession>
<keyword evidence="5" id="KW-1185">Reference proteome</keyword>
<organism evidence="4 5">
    <name type="scientific">Pisum sativum</name>
    <name type="common">Garden pea</name>
    <name type="synonym">Lathyrus oleraceus</name>
    <dbReference type="NCBI Taxonomy" id="3888"/>
    <lineage>
        <taxon>Eukaryota</taxon>
        <taxon>Viridiplantae</taxon>
        <taxon>Streptophyta</taxon>
        <taxon>Embryophyta</taxon>
        <taxon>Tracheophyta</taxon>
        <taxon>Spermatophyta</taxon>
        <taxon>Magnoliopsida</taxon>
        <taxon>eudicotyledons</taxon>
        <taxon>Gunneridae</taxon>
        <taxon>Pentapetalae</taxon>
        <taxon>rosids</taxon>
        <taxon>fabids</taxon>
        <taxon>Fabales</taxon>
        <taxon>Fabaceae</taxon>
        <taxon>Papilionoideae</taxon>
        <taxon>50 kb inversion clade</taxon>
        <taxon>NPAAA clade</taxon>
        <taxon>Hologalegina</taxon>
        <taxon>IRL clade</taxon>
        <taxon>Fabeae</taxon>
        <taxon>Lathyrus</taxon>
    </lineage>
</organism>
<evidence type="ECO:0000313" key="5">
    <source>
        <dbReference type="Proteomes" id="UP001058974"/>
    </source>
</evidence>
<dbReference type="PANTHER" id="PTHR12286:SF5">
    <property type="entry name" value="SACCHAROPINE DEHYDROGENASE-LIKE OXIDOREDUCTASE"/>
    <property type="match status" value="1"/>
</dbReference>
<dbReference type="InterPro" id="IPR005097">
    <property type="entry name" value="Sacchrp_dh_NADP-bd"/>
</dbReference>
<sequence length="358" mass="38875">MEPKVTKFDLIILGASGFTGKYVLKEALKFLNNSSQSQSQSPLNSIAIAGRNPTKLSQTLKWASNPNPPPTITILPADTSDPSSLRSLCSQTRLILNCVGPFRLHGETVVSACVDSGCDYLDICGEPEFMERMESDYHDRAGETGSLVVSACGFDSVPAELGLLFNSLQWVGPAVPNRVEAYVSLESRKRIVGNFATYESAVLGVANAKDLQAFRRSRPRRRPRPQIPGPSPSKGQTIEHQKKIGFGQKNGPSEEEVESASFKMWFVGRGFSNESLASQENSKPDMEIVTRVTGPEVGYVATPIILVQCALILLSQRKNLPKGGVYPPGIVFGPTDLQQKLQQNGISFDVISKSTISS</sequence>
<gene>
    <name evidence="4" type="ORF">KIW84_036048</name>
</gene>
<dbReference type="FunFam" id="3.40.50.720:FF:000455">
    <property type="entry name" value="Putative mitochondrial saccharopine dehydrogenase-like oxidoreductase"/>
    <property type="match status" value="1"/>
</dbReference>
<dbReference type="AlphaFoldDB" id="A0A9D4Y3K5"/>
<dbReference type="Proteomes" id="UP001058974">
    <property type="component" value="Chromosome 3"/>
</dbReference>
<feature type="domain" description="Saccharopine dehydrogenase NADP binding" evidence="3">
    <location>
        <begin position="11"/>
        <end position="149"/>
    </location>
</feature>
<comment type="similarity">
    <text evidence="1">Belongs to the saccharopine dehydrogenase family.</text>
</comment>
<feature type="region of interest" description="Disordered" evidence="2">
    <location>
        <begin position="214"/>
        <end position="239"/>
    </location>
</feature>
<dbReference type="InterPro" id="IPR036291">
    <property type="entry name" value="NAD(P)-bd_dom_sf"/>
</dbReference>
<proteinExistence type="inferred from homology"/>
<evidence type="ECO:0000256" key="1">
    <source>
        <dbReference type="ARBA" id="ARBA00038048"/>
    </source>
</evidence>
<reference evidence="4 5" key="1">
    <citation type="journal article" date="2022" name="Nat. Genet.">
        <title>Improved pea reference genome and pan-genome highlight genomic features and evolutionary characteristics.</title>
        <authorList>
            <person name="Yang T."/>
            <person name="Liu R."/>
            <person name="Luo Y."/>
            <person name="Hu S."/>
            <person name="Wang D."/>
            <person name="Wang C."/>
            <person name="Pandey M.K."/>
            <person name="Ge S."/>
            <person name="Xu Q."/>
            <person name="Li N."/>
            <person name="Li G."/>
            <person name="Huang Y."/>
            <person name="Saxena R.K."/>
            <person name="Ji Y."/>
            <person name="Li M."/>
            <person name="Yan X."/>
            <person name="He Y."/>
            <person name="Liu Y."/>
            <person name="Wang X."/>
            <person name="Xiang C."/>
            <person name="Varshney R.K."/>
            <person name="Ding H."/>
            <person name="Gao S."/>
            <person name="Zong X."/>
        </authorList>
    </citation>
    <scope>NUCLEOTIDE SEQUENCE [LARGE SCALE GENOMIC DNA]</scope>
    <source>
        <strain evidence="4 5">cv. Zhongwan 6</strain>
    </source>
</reference>
<dbReference type="GO" id="GO:0005811">
    <property type="term" value="C:lipid droplet"/>
    <property type="evidence" value="ECO:0007669"/>
    <property type="project" value="TreeGrafter"/>
</dbReference>
<dbReference type="GO" id="GO:0005886">
    <property type="term" value="C:plasma membrane"/>
    <property type="evidence" value="ECO:0007669"/>
    <property type="project" value="TreeGrafter"/>
</dbReference>
<evidence type="ECO:0000259" key="3">
    <source>
        <dbReference type="Pfam" id="PF03435"/>
    </source>
</evidence>
<evidence type="ECO:0000313" key="4">
    <source>
        <dbReference type="EMBL" id="KAI5432152.1"/>
    </source>
</evidence>
<feature type="compositionally biased region" description="Basic residues" evidence="2">
    <location>
        <begin position="215"/>
        <end position="224"/>
    </location>
</feature>
<dbReference type="Gene3D" id="3.40.50.720">
    <property type="entry name" value="NAD(P)-binding Rossmann-like Domain"/>
    <property type="match status" value="1"/>
</dbReference>
<dbReference type="Pfam" id="PF03435">
    <property type="entry name" value="Sacchrp_dh_NADP"/>
    <property type="match status" value="1"/>
</dbReference>
<dbReference type="PANTHER" id="PTHR12286">
    <property type="entry name" value="SACCHAROPINE DEHYDROGENASE-LIKE OXIDOREDUCTASE"/>
    <property type="match status" value="1"/>
</dbReference>
<dbReference type="SUPFAM" id="SSF51735">
    <property type="entry name" value="NAD(P)-binding Rossmann-fold domains"/>
    <property type="match status" value="1"/>
</dbReference>
<name>A0A9D4Y3K5_PEA</name>
<comment type="caution">
    <text evidence="4">The sequence shown here is derived from an EMBL/GenBank/DDBJ whole genome shotgun (WGS) entry which is preliminary data.</text>
</comment>
<dbReference type="EMBL" id="JAMSHJ010000003">
    <property type="protein sequence ID" value="KAI5432152.1"/>
    <property type="molecule type" value="Genomic_DNA"/>
</dbReference>
<dbReference type="GO" id="GO:0005739">
    <property type="term" value="C:mitochondrion"/>
    <property type="evidence" value="ECO:0007669"/>
    <property type="project" value="TreeGrafter"/>
</dbReference>
<dbReference type="InterPro" id="IPR051276">
    <property type="entry name" value="Saccharopine_DH-like_oxidrdct"/>
</dbReference>
<dbReference type="GO" id="GO:0009247">
    <property type="term" value="P:glycolipid biosynthetic process"/>
    <property type="evidence" value="ECO:0007669"/>
    <property type="project" value="TreeGrafter"/>
</dbReference>